<sequence length="253" mass="25776">MQKKFIYLVAALIVLLALIGPAISNFYTGPRGADNVLTPPTGAPLPAENAVAGGFPESAGNQKAPETFKPPEKTAGEKSGDSAITGGGKTAGPAGAPQATQPAQSAGSQIDAGSGPPLPAAKKDGNGSHNQASPAASGCRVDIAVVGIKGQLLYGPATVTVDKNNKWGLTALGALDATGLKYSISPVYGNFVRSIAGQDNKGMAGWMYKVNEEIPMVAASEKGIRSGDKIIWWYSETLNSTGPTWEGLKAASP</sequence>
<dbReference type="Proteomes" id="UP000075670">
    <property type="component" value="Unassembled WGS sequence"/>
</dbReference>
<proteinExistence type="predicted"/>
<keyword evidence="4" id="KW-1185">Reference proteome</keyword>
<dbReference type="PATRIC" id="fig|1122241.3.peg.726"/>
<dbReference type="Gene3D" id="2.170.130.30">
    <property type="match status" value="1"/>
</dbReference>
<evidence type="ECO:0000259" key="2">
    <source>
        <dbReference type="Pfam" id="PF14478"/>
    </source>
</evidence>
<dbReference type="RefSeq" id="WP_062281559.1">
    <property type="nucleotide sequence ID" value="NZ_LTBC01000002.1"/>
</dbReference>
<reference evidence="3 4" key="1">
    <citation type="submission" date="2016-02" db="EMBL/GenBank/DDBJ databases">
        <title>Genome sequence of Moorella mulderi DSM 14980.</title>
        <authorList>
            <person name="Poehlein A."/>
            <person name="Daniel R."/>
        </authorList>
    </citation>
    <scope>NUCLEOTIDE SEQUENCE [LARGE SCALE GENOMIC DNA]</scope>
    <source>
        <strain evidence="3 4">DSM 14980</strain>
    </source>
</reference>
<feature type="compositionally biased region" description="Basic and acidic residues" evidence="1">
    <location>
        <begin position="69"/>
        <end position="80"/>
    </location>
</feature>
<dbReference type="OrthoDB" id="1947068at2"/>
<feature type="compositionally biased region" description="Low complexity" evidence="1">
    <location>
        <begin position="91"/>
        <end position="107"/>
    </location>
</feature>
<dbReference type="EMBL" id="LTBC01000002">
    <property type="protein sequence ID" value="KYH32912.1"/>
    <property type="molecule type" value="Genomic_DNA"/>
</dbReference>
<accession>A0A151AZD7</accession>
<protein>
    <recommendedName>
        <fullName evidence="2">Transcobalamin-like C-terminal domain-containing protein</fullName>
    </recommendedName>
</protein>
<dbReference type="AlphaFoldDB" id="A0A151AZD7"/>
<feature type="region of interest" description="Disordered" evidence="1">
    <location>
        <begin position="38"/>
        <end position="136"/>
    </location>
</feature>
<evidence type="ECO:0000313" key="3">
    <source>
        <dbReference type="EMBL" id="KYH32912.1"/>
    </source>
</evidence>
<name>A0A151AZD7_9FIRM</name>
<gene>
    <name evidence="3" type="ORF">MOMUL_06900</name>
</gene>
<dbReference type="Pfam" id="PF14478">
    <property type="entry name" value="DUF4430"/>
    <property type="match status" value="1"/>
</dbReference>
<dbReference type="InterPro" id="IPR027954">
    <property type="entry name" value="Transcobalamin-like_C"/>
</dbReference>
<comment type="caution">
    <text evidence="3">The sequence shown here is derived from an EMBL/GenBank/DDBJ whole genome shotgun (WGS) entry which is preliminary data.</text>
</comment>
<organism evidence="3 4">
    <name type="scientific">Moorella mulderi DSM 14980</name>
    <dbReference type="NCBI Taxonomy" id="1122241"/>
    <lineage>
        <taxon>Bacteria</taxon>
        <taxon>Bacillati</taxon>
        <taxon>Bacillota</taxon>
        <taxon>Clostridia</taxon>
        <taxon>Neomoorellales</taxon>
        <taxon>Neomoorellaceae</taxon>
        <taxon>Neomoorella</taxon>
    </lineage>
</organism>
<evidence type="ECO:0000313" key="4">
    <source>
        <dbReference type="Proteomes" id="UP000075670"/>
    </source>
</evidence>
<feature type="domain" description="Transcobalamin-like C-terminal" evidence="2">
    <location>
        <begin position="168"/>
        <end position="235"/>
    </location>
</feature>
<evidence type="ECO:0000256" key="1">
    <source>
        <dbReference type="SAM" id="MobiDB-lite"/>
    </source>
</evidence>